<dbReference type="PANTHER" id="PTHR12436:SF3">
    <property type="entry name" value="GERMINAL-CENTER ASSOCIATED NUCLEAR PROTEIN"/>
    <property type="match status" value="1"/>
</dbReference>
<evidence type="ECO:0000259" key="2">
    <source>
        <dbReference type="Pfam" id="PF03399"/>
    </source>
</evidence>
<dbReference type="InterPro" id="IPR045107">
    <property type="entry name" value="SAC3/GANP/THP3"/>
</dbReference>
<dbReference type="GO" id="GO:0005737">
    <property type="term" value="C:cytoplasm"/>
    <property type="evidence" value="ECO:0007669"/>
    <property type="project" value="TreeGrafter"/>
</dbReference>
<dbReference type="GO" id="GO:0070390">
    <property type="term" value="C:transcription export complex 2"/>
    <property type="evidence" value="ECO:0007669"/>
    <property type="project" value="TreeGrafter"/>
</dbReference>
<gene>
    <name evidence="3" type="ORF">P43SY_009927</name>
</gene>
<dbReference type="AlphaFoldDB" id="A0AAD5LIJ4"/>
<dbReference type="InterPro" id="IPR005062">
    <property type="entry name" value="SAC3/GANP/THP3_conserved"/>
</dbReference>
<evidence type="ECO:0000313" key="3">
    <source>
        <dbReference type="EMBL" id="KAJ0400124.1"/>
    </source>
</evidence>
<proteinExistence type="predicted"/>
<accession>A0AAD5LIJ4</accession>
<feature type="region of interest" description="Disordered" evidence="1">
    <location>
        <begin position="1"/>
        <end position="32"/>
    </location>
</feature>
<dbReference type="Pfam" id="PF03399">
    <property type="entry name" value="SAC3_GANP"/>
    <property type="match status" value="1"/>
</dbReference>
<dbReference type="EMBL" id="JAKCXM010000162">
    <property type="protein sequence ID" value="KAJ0400124.1"/>
    <property type="molecule type" value="Genomic_DNA"/>
</dbReference>
<evidence type="ECO:0000313" key="4">
    <source>
        <dbReference type="Proteomes" id="UP001209570"/>
    </source>
</evidence>
<reference evidence="3" key="1">
    <citation type="submission" date="2021-12" db="EMBL/GenBank/DDBJ databases">
        <title>Prjna785345.</title>
        <authorList>
            <person name="Rujirawat T."/>
            <person name="Krajaejun T."/>
        </authorList>
    </citation>
    <scope>NUCLEOTIDE SEQUENCE</scope>
    <source>
        <strain evidence="3">Pi057C3</strain>
    </source>
</reference>
<dbReference type="Gene3D" id="1.25.40.990">
    <property type="match status" value="1"/>
</dbReference>
<evidence type="ECO:0000256" key="1">
    <source>
        <dbReference type="SAM" id="MobiDB-lite"/>
    </source>
</evidence>
<name>A0AAD5LIJ4_PYTIN</name>
<organism evidence="3 4">
    <name type="scientific">Pythium insidiosum</name>
    <name type="common">Pythiosis disease agent</name>
    <dbReference type="NCBI Taxonomy" id="114742"/>
    <lineage>
        <taxon>Eukaryota</taxon>
        <taxon>Sar</taxon>
        <taxon>Stramenopiles</taxon>
        <taxon>Oomycota</taxon>
        <taxon>Peronosporomycetes</taxon>
        <taxon>Pythiales</taxon>
        <taxon>Pythiaceae</taxon>
        <taxon>Pythium</taxon>
    </lineage>
</organism>
<dbReference type="PANTHER" id="PTHR12436">
    <property type="entry name" value="80 KDA MCM3-ASSOCIATED PROTEIN"/>
    <property type="match status" value="1"/>
</dbReference>
<dbReference type="Proteomes" id="UP001209570">
    <property type="component" value="Unassembled WGS sequence"/>
</dbReference>
<sequence length="417" mass="46398">MKQRDQRQWRRGRRRHGDGPSEHVGASSPSPSACFDFDSAPVIGVCASMCPEQERKERERERDVSRFEISSSSASWMVKKYRRPAAGRDDLDPRVLRPAHILRATLDHLFSNVLQSAGGGFDWDHGGHSSKPTSPNEFLALYHFLSDRLRSTLQRLDGADRIQALEEIARFHILASHAAALHLPLQSTLDWSETLNNQQLASALTELHALYRSVGATSGHPEEMLALDLLLHLRDPSSVSLLMRQTAPEVLRSRCVQDALAAFVACQTRDFYGFGVVLRRLPALQQSLAARNMPFVAGLALRMMNKAYTKIDRFGLDEVASIIGTAGPDDAERLCQSLMVHVEKADASTSVPDTWEAEHLVASVRFKVSPVLQDDVPSDVEVELLKSYARRLHEHAILKCGLTARDLVMPTATGRDK</sequence>
<keyword evidence="4" id="KW-1185">Reference proteome</keyword>
<comment type="caution">
    <text evidence="3">The sequence shown here is derived from an EMBL/GenBank/DDBJ whole genome shotgun (WGS) entry which is preliminary data.</text>
</comment>
<protein>
    <recommendedName>
        <fullName evidence="2">SAC3/GANP/THP3 conserved domain-containing protein</fullName>
    </recommendedName>
</protein>
<feature type="domain" description="SAC3/GANP/THP3 conserved" evidence="2">
    <location>
        <begin position="49"/>
        <end position="343"/>
    </location>
</feature>
<dbReference type="GO" id="GO:0006406">
    <property type="term" value="P:mRNA export from nucleus"/>
    <property type="evidence" value="ECO:0007669"/>
    <property type="project" value="TreeGrafter"/>
</dbReference>